<dbReference type="Proteomes" id="UP000242133">
    <property type="component" value="Unassembled WGS sequence"/>
</dbReference>
<reference evidence="9 10" key="1">
    <citation type="submission" date="2018-03" db="EMBL/GenBank/DDBJ databases">
        <title>Genomic Encyclopedia of Archaeal and Bacterial Type Strains, Phase II (KMG-II): from individual species to whole genera.</title>
        <authorList>
            <person name="Goeker M."/>
        </authorList>
    </citation>
    <scope>NUCLEOTIDE SEQUENCE [LARGE SCALE GENOMIC DNA]</scope>
    <source>
        <strain evidence="9 10">DSM 17586</strain>
    </source>
</reference>
<dbReference type="Gene3D" id="3.30.565.10">
    <property type="entry name" value="Histidine kinase-like ATPase, C-terminal domain"/>
    <property type="match status" value="1"/>
</dbReference>
<feature type="transmembrane region" description="Helical" evidence="7">
    <location>
        <begin position="321"/>
        <end position="341"/>
    </location>
</feature>
<dbReference type="Gene3D" id="1.10.287.130">
    <property type="match status" value="1"/>
</dbReference>
<name>A0A2P8EWM9_9GAMM</name>
<dbReference type="InterPro" id="IPR003594">
    <property type="entry name" value="HATPase_dom"/>
</dbReference>
<dbReference type="Pfam" id="PF02518">
    <property type="entry name" value="HATPase_c"/>
    <property type="match status" value="1"/>
</dbReference>
<evidence type="ECO:0000259" key="8">
    <source>
        <dbReference type="PROSITE" id="PS50109"/>
    </source>
</evidence>
<evidence type="ECO:0000256" key="6">
    <source>
        <dbReference type="ARBA" id="ARBA00022989"/>
    </source>
</evidence>
<protein>
    <recommendedName>
        <fullName evidence="3">histidine kinase</fullName>
        <ecNumber evidence="3">2.7.13.3</ecNumber>
    </recommendedName>
</protein>
<dbReference type="InterPro" id="IPR005467">
    <property type="entry name" value="His_kinase_dom"/>
</dbReference>
<organism evidence="9 10">
    <name type="scientific">Marinobacterium halophilum</name>
    <dbReference type="NCBI Taxonomy" id="267374"/>
    <lineage>
        <taxon>Bacteria</taxon>
        <taxon>Pseudomonadati</taxon>
        <taxon>Pseudomonadota</taxon>
        <taxon>Gammaproteobacteria</taxon>
        <taxon>Oceanospirillales</taxon>
        <taxon>Oceanospirillaceae</taxon>
        <taxon>Marinobacterium</taxon>
    </lineage>
</organism>
<evidence type="ECO:0000256" key="5">
    <source>
        <dbReference type="ARBA" id="ARBA00022692"/>
    </source>
</evidence>
<dbReference type="SUPFAM" id="SSF103190">
    <property type="entry name" value="Sensory domain-like"/>
    <property type="match status" value="2"/>
</dbReference>
<dbReference type="EMBL" id="PYGI01000010">
    <property type="protein sequence ID" value="PSL13877.1"/>
    <property type="molecule type" value="Genomic_DNA"/>
</dbReference>
<evidence type="ECO:0000256" key="2">
    <source>
        <dbReference type="ARBA" id="ARBA00004651"/>
    </source>
</evidence>
<dbReference type="AlphaFoldDB" id="A0A2P8EWM9"/>
<keyword evidence="7" id="KW-0472">Membrane</keyword>
<dbReference type="Gene3D" id="3.30.450.20">
    <property type="entry name" value="PAS domain"/>
    <property type="match status" value="2"/>
</dbReference>
<dbReference type="GO" id="GO:0005886">
    <property type="term" value="C:plasma membrane"/>
    <property type="evidence" value="ECO:0007669"/>
    <property type="project" value="UniProtKB-SubCell"/>
</dbReference>
<evidence type="ECO:0000256" key="7">
    <source>
        <dbReference type="SAM" id="Phobius"/>
    </source>
</evidence>
<accession>A0A2P8EWM9</accession>
<keyword evidence="5 7" id="KW-0812">Transmembrane</keyword>
<evidence type="ECO:0000256" key="4">
    <source>
        <dbReference type="ARBA" id="ARBA00022475"/>
    </source>
</evidence>
<dbReference type="CDD" id="cd00075">
    <property type="entry name" value="HATPase"/>
    <property type="match status" value="1"/>
</dbReference>
<dbReference type="PANTHER" id="PTHR43065">
    <property type="entry name" value="SENSOR HISTIDINE KINASE"/>
    <property type="match status" value="1"/>
</dbReference>
<dbReference type="PRINTS" id="PR00344">
    <property type="entry name" value="BCTRLSENSOR"/>
</dbReference>
<dbReference type="Pfam" id="PF21623">
    <property type="entry name" value="HK_sensor_dom_bact"/>
    <property type="match status" value="1"/>
</dbReference>
<keyword evidence="9" id="KW-0418">Kinase</keyword>
<dbReference type="InterPro" id="IPR036890">
    <property type="entry name" value="HATPase_C_sf"/>
</dbReference>
<evidence type="ECO:0000313" key="10">
    <source>
        <dbReference type="Proteomes" id="UP000242133"/>
    </source>
</evidence>
<dbReference type="PROSITE" id="PS50109">
    <property type="entry name" value="HIS_KIN"/>
    <property type="match status" value="1"/>
</dbReference>
<evidence type="ECO:0000313" key="9">
    <source>
        <dbReference type="EMBL" id="PSL13877.1"/>
    </source>
</evidence>
<dbReference type="SUPFAM" id="SSF55874">
    <property type="entry name" value="ATPase domain of HSP90 chaperone/DNA topoisomerase II/histidine kinase"/>
    <property type="match status" value="1"/>
</dbReference>
<dbReference type="EC" id="2.7.13.3" evidence="3"/>
<feature type="transmembrane region" description="Helical" evidence="7">
    <location>
        <begin position="19"/>
        <end position="39"/>
    </location>
</feature>
<gene>
    <name evidence="9" type="ORF">CLV44_11058</name>
</gene>
<dbReference type="InterPro" id="IPR004358">
    <property type="entry name" value="Sig_transdc_His_kin-like_C"/>
</dbReference>
<keyword evidence="4" id="KW-1003">Cell membrane</keyword>
<dbReference type="SMART" id="SM00387">
    <property type="entry name" value="HATPase_c"/>
    <property type="match status" value="1"/>
</dbReference>
<keyword evidence="6 7" id="KW-1133">Transmembrane helix</keyword>
<keyword evidence="9" id="KW-0808">Transferase</keyword>
<evidence type="ECO:0000256" key="3">
    <source>
        <dbReference type="ARBA" id="ARBA00012438"/>
    </source>
</evidence>
<comment type="caution">
    <text evidence="9">The sequence shown here is derived from an EMBL/GenBank/DDBJ whole genome shotgun (WGS) entry which is preliminary data.</text>
</comment>
<dbReference type="GO" id="GO:0004673">
    <property type="term" value="F:protein histidine kinase activity"/>
    <property type="evidence" value="ECO:0007669"/>
    <property type="project" value="UniProtKB-EC"/>
</dbReference>
<dbReference type="InterPro" id="IPR029151">
    <property type="entry name" value="Sensor-like_sf"/>
</dbReference>
<keyword evidence="10" id="KW-1185">Reference proteome</keyword>
<sequence>MEYDPDIARAAYQRRALSIWLLLMLPLLLTVMISAWVAYNELYRLKVDPIITRHGELLDQISHQLSQKLGYFGQLTLLLKRSYALSNSLHQDAPPQLHQLAQHFERVSRSSGLMSQLRWLDNSGREQVRTNVIQGKPQQVASAELQDKSQRYYVRAARLLAADHIYYSPLDLNTEHGRIATPLDPTLRTVIRTGSDNLHPGMLVLNFSLQTFFQQLRQQSSTQTQPGMVNANGYWLLHQDPAQEWGFLRQQPDLTVQQQYPQLWQRMQDSPSGRGINLYGQLWSYTQIQPDTTAAADTDTSRWYLLLSTPPGMITTLRQSLLLPVTLGSVLVLLLGGLVIYRVARIEAQRVELLHQLSYERSELQSANVQLKQSLHHQQVLQDELVETRKLSALGMTVAGVAHELNTPTGGALMTLSTLENDRHQLQTAVDDGYLTRAGLADYLARTLSGIALIRHHLDKATALIRSFKRLALERNLEAPVSFTLQACVDDLLHSLQVSLKQSSVTLEQVLPDCTLYSHPGILSQVLQNLIDNALQHAFDEGSRGHIRLSGQLTASGQLELQVSDNGHGIPAEILPTLFDPFITSGRGQGHTGLGLHLVHQWVTQTLHGNIQVESSAQGSCFTLTLPLDLRDHPAAP</sequence>
<dbReference type="InterPro" id="IPR048760">
    <property type="entry name" value="VP0354-like_sensor_dom"/>
</dbReference>
<proteinExistence type="predicted"/>
<comment type="subcellular location">
    <subcellularLocation>
        <location evidence="2">Cell membrane</location>
        <topology evidence="2">Multi-pass membrane protein</topology>
    </subcellularLocation>
</comment>
<dbReference type="OrthoDB" id="2521613at2"/>
<evidence type="ECO:0000256" key="1">
    <source>
        <dbReference type="ARBA" id="ARBA00000085"/>
    </source>
</evidence>
<comment type="catalytic activity">
    <reaction evidence="1">
        <text>ATP + protein L-histidine = ADP + protein N-phospho-L-histidine.</text>
        <dbReference type="EC" id="2.7.13.3"/>
    </reaction>
</comment>
<dbReference type="RefSeq" id="WP_106591662.1">
    <property type="nucleotide sequence ID" value="NZ_PYGI01000010.1"/>
</dbReference>
<feature type="domain" description="Histidine kinase" evidence="8">
    <location>
        <begin position="400"/>
        <end position="630"/>
    </location>
</feature>